<feature type="signal peptide" evidence="4">
    <location>
        <begin position="1"/>
        <end position="18"/>
    </location>
</feature>
<dbReference type="EMBL" id="CADCVS010000425">
    <property type="protein sequence ID" value="CAA9524839.1"/>
    <property type="molecule type" value="Genomic_DNA"/>
</dbReference>
<reference evidence="7" key="1">
    <citation type="submission" date="2020-02" db="EMBL/GenBank/DDBJ databases">
        <authorList>
            <person name="Meier V. D."/>
        </authorList>
    </citation>
    <scope>NUCLEOTIDE SEQUENCE</scope>
    <source>
        <strain evidence="7">AVDCRST_MAG30</strain>
    </source>
</reference>
<dbReference type="EC" id="5.2.1.8" evidence="4"/>
<keyword evidence="2 4" id="KW-0697">Rotamase</keyword>
<feature type="compositionally biased region" description="Basic and acidic residues" evidence="5">
    <location>
        <begin position="47"/>
        <end position="69"/>
    </location>
</feature>
<feature type="region of interest" description="Disordered" evidence="5">
    <location>
        <begin position="26"/>
        <end position="69"/>
    </location>
</feature>
<keyword evidence="4" id="KW-0732">Signal</keyword>
<feature type="domain" description="PPIase cyclophilin-type" evidence="6">
    <location>
        <begin position="85"/>
        <end position="227"/>
    </location>
</feature>
<dbReference type="InterPro" id="IPR020892">
    <property type="entry name" value="Cyclophilin-type_PPIase_CS"/>
</dbReference>
<dbReference type="PANTHER" id="PTHR45625">
    <property type="entry name" value="PEPTIDYL-PROLYL CIS-TRANS ISOMERASE-RELATED"/>
    <property type="match status" value="1"/>
</dbReference>
<evidence type="ECO:0000256" key="3">
    <source>
        <dbReference type="ARBA" id="ARBA00023235"/>
    </source>
</evidence>
<dbReference type="InterPro" id="IPR002130">
    <property type="entry name" value="Cyclophilin-type_PPIase_dom"/>
</dbReference>
<proteinExistence type="inferred from homology"/>
<evidence type="ECO:0000256" key="1">
    <source>
        <dbReference type="ARBA" id="ARBA00002388"/>
    </source>
</evidence>
<dbReference type="Pfam" id="PF00160">
    <property type="entry name" value="Pro_isomerase"/>
    <property type="match status" value="1"/>
</dbReference>
<comment type="catalytic activity">
    <reaction evidence="4">
        <text>[protein]-peptidylproline (omega=180) = [protein]-peptidylproline (omega=0)</text>
        <dbReference type="Rhea" id="RHEA:16237"/>
        <dbReference type="Rhea" id="RHEA-COMP:10747"/>
        <dbReference type="Rhea" id="RHEA-COMP:10748"/>
        <dbReference type="ChEBI" id="CHEBI:83833"/>
        <dbReference type="ChEBI" id="CHEBI:83834"/>
        <dbReference type="EC" id="5.2.1.8"/>
    </reaction>
</comment>
<comment type="similarity">
    <text evidence="4">Belongs to the cyclophilin-type PPIase family.</text>
</comment>
<organism evidence="7">
    <name type="scientific">uncultured Solirubrobacteraceae bacterium</name>
    <dbReference type="NCBI Taxonomy" id="1162706"/>
    <lineage>
        <taxon>Bacteria</taxon>
        <taxon>Bacillati</taxon>
        <taxon>Actinomycetota</taxon>
        <taxon>Thermoleophilia</taxon>
        <taxon>Solirubrobacterales</taxon>
        <taxon>Solirubrobacteraceae</taxon>
        <taxon>environmental samples</taxon>
    </lineage>
</organism>
<gene>
    <name evidence="7" type="ORF">AVDCRST_MAG30-3288</name>
</gene>
<dbReference type="Gene3D" id="2.40.100.10">
    <property type="entry name" value="Cyclophilin-like"/>
    <property type="match status" value="1"/>
</dbReference>
<dbReference type="PROSITE" id="PS50072">
    <property type="entry name" value="CSA_PPIASE_2"/>
    <property type="match status" value="1"/>
</dbReference>
<comment type="function">
    <text evidence="1 4">PPIases accelerate the folding of proteins. It catalyzes the cis-trans isomerization of proline imidic peptide bonds in oligopeptides.</text>
</comment>
<feature type="chain" id="PRO_5039753498" description="Peptidyl-prolyl cis-trans isomerase" evidence="4">
    <location>
        <begin position="19"/>
        <end position="230"/>
    </location>
</feature>
<evidence type="ECO:0000256" key="5">
    <source>
        <dbReference type="SAM" id="MobiDB-lite"/>
    </source>
</evidence>
<dbReference type="GO" id="GO:0006457">
    <property type="term" value="P:protein folding"/>
    <property type="evidence" value="ECO:0007669"/>
    <property type="project" value="InterPro"/>
</dbReference>
<name>A0A6J4TKC8_9ACTN</name>
<dbReference type="InterPro" id="IPR029000">
    <property type="entry name" value="Cyclophilin-like_dom_sf"/>
</dbReference>
<keyword evidence="3 4" id="KW-0413">Isomerase</keyword>
<evidence type="ECO:0000313" key="7">
    <source>
        <dbReference type="EMBL" id="CAA9524839.1"/>
    </source>
</evidence>
<accession>A0A6J4TKC8</accession>
<protein>
    <recommendedName>
        <fullName evidence="4">Peptidyl-prolyl cis-trans isomerase</fullName>
        <shortName evidence="4">PPIase</shortName>
        <ecNumber evidence="4">5.2.1.8</ecNumber>
    </recommendedName>
</protein>
<evidence type="ECO:0000256" key="2">
    <source>
        <dbReference type="ARBA" id="ARBA00023110"/>
    </source>
</evidence>
<feature type="compositionally biased region" description="Low complexity" evidence="5">
    <location>
        <begin position="27"/>
        <end position="45"/>
    </location>
</feature>
<evidence type="ECO:0000259" key="6">
    <source>
        <dbReference type="PROSITE" id="PS50072"/>
    </source>
</evidence>
<dbReference type="PRINTS" id="PR00153">
    <property type="entry name" value="CSAPPISMRASE"/>
</dbReference>
<sequence length="230" mass="23638">MPRLLRLLTVALFCLLLAACGEDDEGGAAPSAATPTPTPAAGAAADPECKKVSEPKARPEGELKAPRTKLDKAKTYTATVATSCGEFKIELDVERAPKTSASFANLAEKKFFDGTIFHRIVPGFVIQGGDPTGTGMGGPGYSVEEAPPSDLAYTKGVVAMAKTGAEAPGTSGSQFYVVTGEDVGLPAEYALLGKVTEGQEVVDLIGASPTGPDERPTNPVVIEKVTVAEG</sequence>
<dbReference type="CDD" id="cd00317">
    <property type="entry name" value="cyclophilin"/>
    <property type="match status" value="1"/>
</dbReference>
<dbReference type="InterPro" id="IPR044666">
    <property type="entry name" value="Cyclophilin_A-like"/>
</dbReference>
<dbReference type="PROSITE" id="PS00170">
    <property type="entry name" value="CSA_PPIASE_1"/>
    <property type="match status" value="1"/>
</dbReference>
<dbReference type="PANTHER" id="PTHR45625:SF4">
    <property type="entry name" value="PEPTIDYLPROLYL ISOMERASE DOMAIN AND WD REPEAT-CONTAINING PROTEIN 1"/>
    <property type="match status" value="1"/>
</dbReference>
<dbReference type="PROSITE" id="PS51257">
    <property type="entry name" value="PROKAR_LIPOPROTEIN"/>
    <property type="match status" value="1"/>
</dbReference>
<dbReference type="AlphaFoldDB" id="A0A6J4TKC8"/>
<evidence type="ECO:0000256" key="4">
    <source>
        <dbReference type="RuleBase" id="RU363019"/>
    </source>
</evidence>
<dbReference type="GO" id="GO:0003755">
    <property type="term" value="F:peptidyl-prolyl cis-trans isomerase activity"/>
    <property type="evidence" value="ECO:0007669"/>
    <property type="project" value="UniProtKB-UniRule"/>
</dbReference>
<dbReference type="SUPFAM" id="SSF50891">
    <property type="entry name" value="Cyclophilin-like"/>
    <property type="match status" value="1"/>
</dbReference>